<dbReference type="Proteomes" id="UP000482800">
    <property type="component" value="Unassembled WGS sequence"/>
</dbReference>
<reference evidence="2 3" key="1">
    <citation type="submission" date="2020-03" db="EMBL/GenBank/DDBJ databases">
        <title>Whole genome shotgun sequence of Phytohabitans houttuyneae NBRC 108639.</title>
        <authorList>
            <person name="Komaki H."/>
            <person name="Tamura T."/>
        </authorList>
    </citation>
    <scope>NUCLEOTIDE SEQUENCE [LARGE SCALE GENOMIC DNA]</scope>
    <source>
        <strain evidence="2 3">NBRC 108639</strain>
    </source>
</reference>
<comment type="caution">
    <text evidence="2">The sequence shown here is derived from an EMBL/GenBank/DDBJ whole genome shotgun (WGS) entry which is preliminary data.</text>
</comment>
<dbReference type="EMBL" id="BLPF01000004">
    <property type="protein sequence ID" value="GFJ84928.1"/>
    <property type="molecule type" value="Genomic_DNA"/>
</dbReference>
<accession>A0A6V8KQP5</accession>
<protein>
    <submittedName>
        <fullName evidence="2">Uncharacterized protein</fullName>
    </submittedName>
</protein>
<evidence type="ECO:0000313" key="2">
    <source>
        <dbReference type="EMBL" id="GFJ84928.1"/>
    </source>
</evidence>
<gene>
    <name evidence="2" type="ORF">Phou_091080</name>
</gene>
<feature type="region of interest" description="Disordered" evidence="1">
    <location>
        <begin position="42"/>
        <end position="90"/>
    </location>
</feature>
<proteinExistence type="predicted"/>
<name>A0A6V8KQP5_9ACTN</name>
<evidence type="ECO:0000313" key="3">
    <source>
        <dbReference type="Proteomes" id="UP000482800"/>
    </source>
</evidence>
<dbReference type="AlphaFoldDB" id="A0A6V8KQP5"/>
<organism evidence="2 3">
    <name type="scientific">Phytohabitans houttuyneae</name>
    <dbReference type="NCBI Taxonomy" id="1076126"/>
    <lineage>
        <taxon>Bacteria</taxon>
        <taxon>Bacillati</taxon>
        <taxon>Actinomycetota</taxon>
        <taxon>Actinomycetes</taxon>
        <taxon>Micromonosporales</taxon>
        <taxon>Micromonosporaceae</taxon>
    </lineage>
</organism>
<feature type="compositionally biased region" description="Low complexity" evidence="1">
    <location>
        <begin position="66"/>
        <end position="90"/>
    </location>
</feature>
<keyword evidence="3" id="KW-1185">Reference proteome</keyword>
<sequence>MVPGTVLHSCAGLRTGIACRGLLLSAFVLIFIAACGSDKPNTSPAPGSSGVVQAPSSGQSPPPSGEPTGPTPTGSASTPPTTATPPSAAFSGAIFYPQGGSFRNQHLRINGNVSLPLKSGQSLVLRIEPANAKAVEARLAPNPDLAWSFTYKGGTGGRHTVKLILNSGSRRTLDTTSYTMAAPPPPPTMRGNIFYPDGQTLPNQHVGINGNITLPLKSGQSLLLRIEPANAKAVEARLAPNPDLAWSFTYKGGTGGRHTVKLILNSGSRRTLDTTSYTMAAPPPPPTMRGNIFYPDGQTLPNQHVGINGNITLPLKSGQSLLLRIEAATTTPIENTITAGADLTWSWTYTGGTSGDHLIALILVEGGKRITLDTTHFTTG</sequence>
<evidence type="ECO:0000256" key="1">
    <source>
        <dbReference type="SAM" id="MobiDB-lite"/>
    </source>
</evidence>
<reference evidence="2 3" key="2">
    <citation type="submission" date="2020-03" db="EMBL/GenBank/DDBJ databases">
        <authorList>
            <person name="Ichikawa N."/>
            <person name="Kimura A."/>
            <person name="Kitahashi Y."/>
            <person name="Uohara A."/>
        </authorList>
    </citation>
    <scope>NUCLEOTIDE SEQUENCE [LARGE SCALE GENOMIC DNA]</scope>
    <source>
        <strain evidence="2 3">NBRC 108639</strain>
    </source>
</reference>